<dbReference type="PANTHER" id="PTHR11360:SF234">
    <property type="entry name" value="MFS-TYPE TRANSPORTER DBAD-RELATED"/>
    <property type="match status" value="1"/>
</dbReference>
<dbReference type="EMBL" id="MU853369">
    <property type="protein sequence ID" value="KAK4107811.1"/>
    <property type="molecule type" value="Genomic_DNA"/>
</dbReference>
<feature type="transmembrane region" description="Helical" evidence="4">
    <location>
        <begin position="254"/>
        <end position="274"/>
    </location>
</feature>
<organism evidence="6 7">
    <name type="scientific">Canariomyces notabilis</name>
    <dbReference type="NCBI Taxonomy" id="2074819"/>
    <lineage>
        <taxon>Eukaryota</taxon>
        <taxon>Fungi</taxon>
        <taxon>Dikarya</taxon>
        <taxon>Ascomycota</taxon>
        <taxon>Pezizomycotina</taxon>
        <taxon>Sordariomycetes</taxon>
        <taxon>Sordariomycetidae</taxon>
        <taxon>Sordariales</taxon>
        <taxon>Chaetomiaceae</taxon>
        <taxon>Canariomyces</taxon>
    </lineage>
</organism>
<dbReference type="GeneID" id="89937402"/>
<evidence type="ECO:0000256" key="1">
    <source>
        <dbReference type="ARBA" id="ARBA00004141"/>
    </source>
</evidence>
<dbReference type="InterPro" id="IPR011701">
    <property type="entry name" value="MFS"/>
</dbReference>
<feature type="compositionally biased region" description="Polar residues" evidence="3">
    <location>
        <begin position="33"/>
        <end position="43"/>
    </location>
</feature>
<dbReference type="Proteomes" id="UP001302812">
    <property type="component" value="Unassembled WGS sequence"/>
</dbReference>
<keyword evidence="4" id="KW-0812">Transmembrane</keyword>
<dbReference type="InterPro" id="IPR050327">
    <property type="entry name" value="Proton-linked_MCT"/>
</dbReference>
<evidence type="ECO:0000313" key="7">
    <source>
        <dbReference type="Proteomes" id="UP001302812"/>
    </source>
</evidence>
<proteinExistence type="inferred from homology"/>
<reference evidence="6" key="2">
    <citation type="submission" date="2023-05" db="EMBL/GenBank/DDBJ databases">
        <authorList>
            <consortium name="Lawrence Berkeley National Laboratory"/>
            <person name="Steindorff A."/>
            <person name="Hensen N."/>
            <person name="Bonometti L."/>
            <person name="Westerberg I."/>
            <person name="Brannstrom I.O."/>
            <person name="Guillou S."/>
            <person name="Cros-Aarteil S."/>
            <person name="Calhoun S."/>
            <person name="Haridas S."/>
            <person name="Kuo A."/>
            <person name="Mondo S."/>
            <person name="Pangilinan J."/>
            <person name="Riley R."/>
            <person name="Labutti K."/>
            <person name="Andreopoulos B."/>
            <person name="Lipzen A."/>
            <person name="Chen C."/>
            <person name="Yanf M."/>
            <person name="Daum C."/>
            <person name="Ng V."/>
            <person name="Clum A."/>
            <person name="Ohm R."/>
            <person name="Martin F."/>
            <person name="Silar P."/>
            <person name="Natvig D."/>
            <person name="Lalanne C."/>
            <person name="Gautier V."/>
            <person name="Ament-Velasquez S.L."/>
            <person name="Kruys A."/>
            <person name="Hutchinson M.I."/>
            <person name="Powell A.J."/>
            <person name="Barry K."/>
            <person name="Miller A.N."/>
            <person name="Grigoriev I.V."/>
            <person name="Debuchy R."/>
            <person name="Gladieux P."/>
            <person name="Thoren M.H."/>
            <person name="Johannesson H."/>
        </authorList>
    </citation>
    <scope>NUCLEOTIDE SEQUENCE</scope>
    <source>
        <strain evidence="6">CBS 508.74</strain>
    </source>
</reference>
<feature type="domain" description="Major facilitator superfamily (MFS) profile" evidence="5">
    <location>
        <begin position="53"/>
        <end position="435"/>
    </location>
</feature>
<feature type="transmembrane region" description="Helical" evidence="4">
    <location>
        <begin position="95"/>
        <end position="117"/>
    </location>
</feature>
<comment type="caution">
    <text evidence="6">The sequence shown here is derived from an EMBL/GenBank/DDBJ whole genome shotgun (WGS) entry which is preliminary data.</text>
</comment>
<dbReference type="AlphaFoldDB" id="A0AAN6QDW6"/>
<dbReference type="InterPro" id="IPR020846">
    <property type="entry name" value="MFS_dom"/>
</dbReference>
<dbReference type="GO" id="GO:0016020">
    <property type="term" value="C:membrane"/>
    <property type="evidence" value="ECO:0007669"/>
    <property type="project" value="UniProtKB-SubCell"/>
</dbReference>
<feature type="transmembrane region" description="Helical" evidence="4">
    <location>
        <begin position="383"/>
        <end position="404"/>
    </location>
</feature>
<dbReference type="SUPFAM" id="SSF103473">
    <property type="entry name" value="MFS general substrate transporter"/>
    <property type="match status" value="1"/>
</dbReference>
<name>A0AAN6QDW6_9PEZI</name>
<sequence length="444" mass="46653">MEGKTVECGVSDKTPPIDLGAADGPGHGADGSHVSNGNADATTPPSPPKANLFAWLQVVGAFCLNLNTWGLMNAFGVFQTFYQLHFLQSHSASSIAWIGSTQAFLLFLVSIAAGPIFDRGYLKSLLWTGSVLLVLGMFLTSIASEYWQVFLAQAVMTGLGFGCVYLPAPAVVSQYFHRNMALANGVASTGSALGGIIFPIVLTEMQLRIGFGWAVRVLAFFLLVTSVVAATAMKSRTPARAPRNLIDRSAFHDVPYILLNLGLVFGFMGLYVVFNYIQLFALDETTVSSSQADYLLVTINASSLPGRLIPSYYADRVGSINVQTAVALVSAVLTFCLLAVRTAPAIIVVSVLFGFAAGAFMGLPAAAVVNLSADKAKIGTRLGMTLAFVGMGVLIGNPIAGTILGSDGNWVGLLVWAGALLMASTVSMAASRIAKVGFGFARVI</sequence>
<feature type="transmembrane region" description="Helical" evidence="4">
    <location>
        <begin position="320"/>
        <end position="340"/>
    </location>
</feature>
<keyword evidence="4" id="KW-0472">Membrane</keyword>
<evidence type="ECO:0000256" key="3">
    <source>
        <dbReference type="SAM" id="MobiDB-lite"/>
    </source>
</evidence>
<comment type="similarity">
    <text evidence="2">Belongs to the major facilitator superfamily. Monocarboxylate porter (TC 2.A.1.13) family.</text>
</comment>
<dbReference type="Pfam" id="PF07690">
    <property type="entry name" value="MFS_1"/>
    <property type="match status" value="1"/>
</dbReference>
<dbReference type="PANTHER" id="PTHR11360">
    <property type="entry name" value="MONOCARBOXYLATE TRANSPORTER"/>
    <property type="match status" value="1"/>
</dbReference>
<evidence type="ECO:0000256" key="4">
    <source>
        <dbReference type="SAM" id="Phobius"/>
    </source>
</evidence>
<feature type="transmembrane region" description="Helical" evidence="4">
    <location>
        <begin position="346"/>
        <end position="371"/>
    </location>
</feature>
<accession>A0AAN6QDW6</accession>
<feature type="transmembrane region" description="Helical" evidence="4">
    <location>
        <begin position="410"/>
        <end position="430"/>
    </location>
</feature>
<feature type="transmembrane region" description="Helical" evidence="4">
    <location>
        <begin position="52"/>
        <end position="75"/>
    </location>
</feature>
<dbReference type="RefSeq" id="XP_064665381.1">
    <property type="nucleotide sequence ID" value="XM_064813277.1"/>
</dbReference>
<reference evidence="6" key="1">
    <citation type="journal article" date="2023" name="Mol. Phylogenet. Evol.">
        <title>Genome-scale phylogeny and comparative genomics of the fungal order Sordariales.</title>
        <authorList>
            <person name="Hensen N."/>
            <person name="Bonometti L."/>
            <person name="Westerberg I."/>
            <person name="Brannstrom I.O."/>
            <person name="Guillou S."/>
            <person name="Cros-Aarteil S."/>
            <person name="Calhoun S."/>
            <person name="Haridas S."/>
            <person name="Kuo A."/>
            <person name="Mondo S."/>
            <person name="Pangilinan J."/>
            <person name="Riley R."/>
            <person name="LaButti K."/>
            <person name="Andreopoulos B."/>
            <person name="Lipzen A."/>
            <person name="Chen C."/>
            <person name="Yan M."/>
            <person name="Daum C."/>
            <person name="Ng V."/>
            <person name="Clum A."/>
            <person name="Steindorff A."/>
            <person name="Ohm R.A."/>
            <person name="Martin F."/>
            <person name="Silar P."/>
            <person name="Natvig D.O."/>
            <person name="Lalanne C."/>
            <person name="Gautier V."/>
            <person name="Ament-Velasquez S.L."/>
            <person name="Kruys A."/>
            <person name="Hutchinson M.I."/>
            <person name="Powell A.J."/>
            <person name="Barry K."/>
            <person name="Miller A.N."/>
            <person name="Grigoriev I.V."/>
            <person name="Debuchy R."/>
            <person name="Gladieux P."/>
            <person name="Hiltunen Thoren M."/>
            <person name="Johannesson H."/>
        </authorList>
    </citation>
    <scope>NUCLEOTIDE SEQUENCE</scope>
    <source>
        <strain evidence="6">CBS 508.74</strain>
    </source>
</reference>
<keyword evidence="7" id="KW-1185">Reference proteome</keyword>
<keyword evidence="4" id="KW-1133">Transmembrane helix</keyword>
<feature type="transmembrane region" description="Helical" evidence="4">
    <location>
        <begin position="124"/>
        <end position="143"/>
    </location>
</feature>
<gene>
    <name evidence="6" type="ORF">N656DRAFT_762806</name>
</gene>
<dbReference type="InterPro" id="IPR036259">
    <property type="entry name" value="MFS_trans_sf"/>
</dbReference>
<feature type="transmembrane region" description="Helical" evidence="4">
    <location>
        <begin position="213"/>
        <end position="233"/>
    </location>
</feature>
<feature type="transmembrane region" description="Helical" evidence="4">
    <location>
        <begin position="180"/>
        <end position="201"/>
    </location>
</feature>
<evidence type="ECO:0000259" key="5">
    <source>
        <dbReference type="PROSITE" id="PS50850"/>
    </source>
</evidence>
<comment type="subcellular location">
    <subcellularLocation>
        <location evidence="1">Membrane</location>
        <topology evidence="1">Multi-pass membrane protein</topology>
    </subcellularLocation>
</comment>
<evidence type="ECO:0000256" key="2">
    <source>
        <dbReference type="ARBA" id="ARBA00006727"/>
    </source>
</evidence>
<feature type="transmembrane region" description="Helical" evidence="4">
    <location>
        <begin position="149"/>
        <end position="168"/>
    </location>
</feature>
<evidence type="ECO:0000313" key="6">
    <source>
        <dbReference type="EMBL" id="KAK4107811.1"/>
    </source>
</evidence>
<dbReference type="GO" id="GO:0022857">
    <property type="term" value="F:transmembrane transporter activity"/>
    <property type="evidence" value="ECO:0007669"/>
    <property type="project" value="InterPro"/>
</dbReference>
<protein>
    <submittedName>
        <fullName evidence="6">MFS general substrate transporter</fullName>
    </submittedName>
</protein>
<dbReference type="Gene3D" id="1.20.1250.20">
    <property type="entry name" value="MFS general substrate transporter like domains"/>
    <property type="match status" value="2"/>
</dbReference>
<dbReference type="PROSITE" id="PS50850">
    <property type="entry name" value="MFS"/>
    <property type="match status" value="1"/>
</dbReference>
<feature type="region of interest" description="Disordered" evidence="3">
    <location>
        <begin position="1"/>
        <end position="45"/>
    </location>
</feature>